<comment type="function">
    <text evidence="9">Part of the binding-protein-dependent transport system for D-xylose. Probably responsible for the translocation of the substrate across the membrane.</text>
</comment>
<dbReference type="AlphaFoldDB" id="A0A1Y2L5S0"/>
<reference evidence="12 13" key="1">
    <citation type="submission" date="2014-03" db="EMBL/GenBank/DDBJ databases">
        <title>The draft genome sequence of Thalassospira alkalitolerans JCM 18968.</title>
        <authorList>
            <person name="Lai Q."/>
            <person name="Shao Z."/>
        </authorList>
    </citation>
    <scope>NUCLEOTIDE SEQUENCE [LARGE SCALE GENOMIC DNA]</scope>
    <source>
        <strain evidence="12 13">JCM 18968</strain>
    </source>
</reference>
<evidence type="ECO:0000313" key="13">
    <source>
        <dbReference type="Proteomes" id="UP000193396"/>
    </source>
</evidence>
<feature type="transmembrane region" description="Helical" evidence="11">
    <location>
        <begin position="170"/>
        <end position="194"/>
    </location>
</feature>
<keyword evidence="8 11" id="KW-0472">Membrane</keyword>
<evidence type="ECO:0000256" key="4">
    <source>
        <dbReference type="ARBA" id="ARBA00022519"/>
    </source>
</evidence>
<organism evidence="12 13">
    <name type="scientific">Thalassospira alkalitolerans</name>
    <dbReference type="NCBI Taxonomy" id="1293890"/>
    <lineage>
        <taxon>Bacteria</taxon>
        <taxon>Pseudomonadati</taxon>
        <taxon>Pseudomonadota</taxon>
        <taxon>Alphaproteobacteria</taxon>
        <taxon>Rhodospirillales</taxon>
        <taxon>Thalassospiraceae</taxon>
        <taxon>Thalassospira</taxon>
    </lineage>
</organism>
<keyword evidence="7 11" id="KW-1133">Transmembrane helix</keyword>
<dbReference type="PANTHER" id="PTHR32196">
    <property type="entry name" value="ABC TRANSPORTER PERMEASE PROTEIN YPHD-RELATED-RELATED"/>
    <property type="match status" value="1"/>
</dbReference>
<dbReference type="NCBIfam" id="NF040906">
    <property type="entry name" value="GguB"/>
    <property type="match status" value="1"/>
</dbReference>
<keyword evidence="3" id="KW-1003">Cell membrane</keyword>
<feature type="transmembrane region" description="Helical" evidence="11">
    <location>
        <begin position="75"/>
        <end position="95"/>
    </location>
</feature>
<keyword evidence="6 11" id="KW-0812">Transmembrane</keyword>
<dbReference type="Proteomes" id="UP000193396">
    <property type="component" value="Unassembled WGS sequence"/>
</dbReference>
<evidence type="ECO:0000256" key="2">
    <source>
        <dbReference type="ARBA" id="ARBA00022448"/>
    </source>
</evidence>
<dbReference type="GO" id="GO:0022857">
    <property type="term" value="F:transmembrane transporter activity"/>
    <property type="evidence" value="ECO:0007669"/>
    <property type="project" value="InterPro"/>
</dbReference>
<name>A0A1Y2L5S0_9PROT</name>
<dbReference type="OrthoDB" id="192433at2"/>
<evidence type="ECO:0000256" key="10">
    <source>
        <dbReference type="ARBA" id="ARBA00035686"/>
    </source>
</evidence>
<proteinExistence type="predicted"/>
<protein>
    <recommendedName>
        <fullName evidence="10">Xylose transport system permease protein XylH</fullName>
    </recommendedName>
</protein>
<keyword evidence="13" id="KW-1185">Reference proteome</keyword>
<evidence type="ECO:0000313" key="12">
    <source>
        <dbReference type="EMBL" id="OSQ42907.1"/>
    </source>
</evidence>
<dbReference type="CDD" id="cd06579">
    <property type="entry name" value="TM_PBP1_transp_AraH_like"/>
    <property type="match status" value="1"/>
</dbReference>
<feature type="transmembrane region" description="Helical" evidence="11">
    <location>
        <begin position="49"/>
        <end position="68"/>
    </location>
</feature>
<feature type="transmembrane region" description="Helical" evidence="11">
    <location>
        <begin position="101"/>
        <end position="122"/>
    </location>
</feature>
<feature type="transmembrane region" description="Helical" evidence="11">
    <location>
        <begin position="289"/>
        <end position="309"/>
    </location>
</feature>
<feature type="transmembrane region" description="Helical" evidence="11">
    <location>
        <begin position="129"/>
        <end position="150"/>
    </location>
</feature>
<sequence length="394" mass="41704">MTEHSTKSVGYYLRTHVREYGMVVALVVILGFFQVLTDGVMLKPVNLTNLFLQNSYIIIMAVGMLLVIVGGHIDLSVGSVVGFVGALAAVMIVQWDMPVVVTIPVCLVVGAIIGAIQGYWVAYWRIPAFIVTLAGMLVFKGLTLALLGGASVGPFPDSFQGMSSGFLPDFFAGVIEGRFNLFSMVLGLAITIILPVLGLRQRAKQAKFADVEEPMVFFIAKHAVAGAAILFVTYLLSTYRGLPNVLIIMALLIAIFTFVTNSTTLGRRIYALGGNEKAAKLSGINTKRLTFLTFANMGMLAALAGLVFAARLNTATPKAGLAFELDVIAAVFIGGASMSGGVGKVIGAVVGALIMGVMNNGMSIIGVGIDWQQVIKGLVLLAAVIFDVYNKNKA</sequence>
<evidence type="ECO:0000256" key="9">
    <source>
        <dbReference type="ARBA" id="ARBA00035611"/>
    </source>
</evidence>
<accession>A0A1Y2L5S0</accession>
<evidence type="ECO:0000256" key="8">
    <source>
        <dbReference type="ARBA" id="ARBA00023136"/>
    </source>
</evidence>
<dbReference type="STRING" id="1293890.TALK_21005"/>
<feature type="transmembrane region" description="Helical" evidence="11">
    <location>
        <begin position="20"/>
        <end position="37"/>
    </location>
</feature>
<evidence type="ECO:0000256" key="3">
    <source>
        <dbReference type="ARBA" id="ARBA00022475"/>
    </source>
</evidence>
<dbReference type="RefSeq" id="WP_085621132.1">
    <property type="nucleotide sequence ID" value="NZ_CAXBPE010000010.1"/>
</dbReference>
<evidence type="ECO:0000256" key="6">
    <source>
        <dbReference type="ARBA" id="ARBA00022692"/>
    </source>
</evidence>
<feature type="transmembrane region" description="Helical" evidence="11">
    <location>
        <begin position="215"/>
        <end position="236"/>
    </location>
</feature>
<keyword evidence="2" id="KW-0813">Transport</keyword>
<feature type="transmembrane region" description="Helical" evidence="11">
    <location>
        <begin position="242"/>
        <end position="260"/>
    </location>
</feature>
<comment type="subcellular location">
    <subcellularLocation>
        <location evidence="1">Cell membrane</location>
        <topology evidence="1">Multi-pass membrane protein</topology>
    </subcellularLocation>
</comment>
<evidence type="ECO:0000256" key="11">
    <source>
        <dbReference type="SAM" id="Phobius"/>
    </source>
</evidence>
<keyword evidence="5" id="KW-0762">Sugar transport</keyword>
<evidence type="ECO:0000256" key="1">
    <source>
        <dbReference type="ARBA" id="ARBA00004651"/>
    </source>
</evidence>
<evidence type="ECO:0000256" key="5">
    <source>
        <dbReference type="ARBA" id="ARBA00022597"/>
    </source>
</evidence>
<evidence type="ECO:0000256" key="7">
    <source>
        <dbReference type="ARBA" id="ARBA00022989"/>
    </source>
</evidence>
<comment type="caution">
    <text evidence="12">The sequence shown here is derived from an EMBL/GenBank/DDBJ whole genome shotgun (WGS) entry which is preliminary data.</text>
</comment>
<dbReference type="PANTHER" id="PTHR32196:SF32">
    <property type="entry name" value="XYLOSE TRANSPORT SYSTEM PERMEASE PROTEIN XYLH"/>
    <property type="match status" value="1"/>
</dbReference>
<dbReference type="GO" id="GO:0005886">
    <property type="term" value="C:plasma membrane"/>
    <property type="evidence" value="ECO:0007669"/>
    <property type="project" value="UniProtKB-SubCell"/>
</dbReference>
<dbReference type="Pfam" id="PF02653">
    <property type="entry name" value="BPD_transp_2"/>
    <property type="match status" value="1"/>
</dbReference>
<feature type="transmembrane region" description="Helical" evidence="11">
    <location>
        <begin position="371"/>
        <end position="389"/>
    </location>
</feature>
<gene>
    <name evidence="12" type="ORF">TALK_21005</name>
</gene>
<feature type="transmembrane region" description="Helical" evidence="11">
    <location>
        <begin position="321"/>
        <end position="338"/>
    </location>
</feature>
<keyword evidence="4" id="KW-0997">Cell inner membrane</keyword>
<dbReference type="InterPro" id="IPR001851">
    <property type="entry name" value="ABC_transp_permease"/>
</dbReference>
<dbReference type="EMBL" id="JFKB01000028">
    <property type="protein sequence ID" value="OSQ42907.1"/>
    <property type="molecule type" value="Genomic_DNA"/>
</dbReference>